<feature type="transmembrane region" description="Helical" evidence="5">
    <location>
        <begin position="196"/>
        <end position="214"/>
    </location>
</feature>
<evidence type="ECO:0000313" key="7">
    <source>
        <dbReference type="EMBL" id="KAG6961125.1"/>
    </source>
</evidence>
<protein>
    <recommendedName>
        <fullName evidence="6">SLC26A/SulP transporter domain-containing protein</fullName>
    </recommendedName>
</protein>
<feature type="transmembrane region" description="Helical" evidence="5">
    <location>
        <begin position="221"/>
        <end position="239"/>
    </location>
</feature>
<keyword evidence="3 5" id="KW-1133">Transmembrane helix</keyword>
<evidence type="ECO:0000256" key="1">
    <source>
        <dbReference type="ARBA" id="ARBA00004141"/>
    </source>
</evidence>
<evidence type="ECO:0000256" key="5">
    <source>
        <dbReference type="SAM" id="Phobius"/>
    </source>
</evidence>
<feature type="transmembrane region" description="Helical" evidence="5">
    <location>
        <begin position="384"/>
        <end position="417"/>
    </location>
</feature>
<feature type="transmembrane region" description="Helical" evidence="5">
    <location>
        <begin position="326"/>
        <end position="346"/>
    </location>
</feature>
<evidence type="ECO:0000256" key="4">
    <source>
        <dbReference type="ARBA" id="ARBA00023136"/>
    </source>
</evidence>
<keyword evidence="4 5" id="KW-0472">Membrane</keyword>
<keyword evidence="8" id="KW-1185">Reference proteome</keyword>
<name>A0A8J5IGN7_9STRA</name>
<feature type="transmembrane region" description="Helical" evidence="5">
    <location>
        <begin position="120"/>
        <end position="141"/>
    </location>
</feature>
<keyword evidence="2 5" id="KW-0812">Transmembrane</keyword>
<dbReference type="Pfam" id="PF00916">
    <property type="entry name" value="Sulfate_transp"/>
    <property type="match status" value="1"/>
</dbReference>
<reference evidence="7" key="1">
    <citation type="submission" date="2021-01" db="EMBL/GenBank/DDBJ databases">
        <title>Phytophthora aleatoria, a newly-described species from Pinus radiata is distinct from Phytophthora cactorum isolates based on comparative genomics.</title>
        <authorList>
            <person name="Mcdougal R."/>
            <person name="Panda P."/>
            <person name="Williams N."/>
            <person name="Studholme D.J."/>
        </authorList>
    </citation>
    <scope>NUCLEOTIDE SEQUENCE</scope>
    <source>
        <strain evidence="7">NZFS 4037</strain>
    </source>
</reference>
<sequence length="473" mass="51678">MLLYSPTGNMSSNVRKQSSQKLAHITNAVMYGIINSILAIPAIYGYTVIIFSHRDFQDFMPALSKLVVYSSVVHQIMFTLMSSMPFSIGQVQDGGLIFLSTMATSICNSLGDNVPLEAKVTTSVVTIAIATALFGVCLVFMGKMKLAELASYLPIPVIGGYLAFIGIFCLYAGLALCTGLIVSDVESMISVFDNPHDILLCVPGVLGGAFLLVVSQRYDNSFILSAAIISMPVVFFFILRSQWTTHATELPKQFGTWIGMVFIVAFGSCLDIAAIELDMDKKLDFNQELNTVGWSNVVSGLLGGCTGSYIFSQTSFTYRSKTNSRIVGVCVIIAESAIVVAPVSVMSYVPRFFFAATLIFIAIDLMVEWLVLARKQMSLREYAVLWMTFISVNLVSLEMGIAIGVGIAILNFLLSFVRLPAVDRKPRSSDAARTLNERQVLDQKSNAIAYFELSGFLFFGSSVQILDRVQKAV</sequence>
<gene>
    <name evidence="7" type="ORF">JG688_00009264</name>
</gene>
<evidence type="ECO:0000313" key="8">
    <source>
        <dbReference type="Proteomes" id="UP000709295"/>
    </source>
</evidence>
<evidence type="ECO:0000259" key="6">
    <source>
        <dbReference type="Pfam" id="PF00916"/>
    </source>
</evidence>
<feature type="domain" description="SLC26A/SulP transporter" evidence="6">
    <location>
        <begin position="28"/>
        <end position="374"/>
    </location>
</feature>
<comment type="subcellular location">
    <subcellularLocation>
        <location evidence="1">Membrane</location>
        <topology evidence="1">Multi-pass membrane protein</topology>
    </subcellularLocation>
</comment>
<feature type="transmembrane region" description="Helical" evidence="5">
    <location>
        <begin position="63"/>
        <end position="81"/>
    </location>
</feature>
<feature type="transmembrane region" description="Helical" evidence="5">
    <location>
        <begin position="254"/>
        <end position="275"/>
    </location>
</feature>
<dbReference type="Proteomes" id="UP000709295">
    <property type="component" value="Unassembled WGS sequence"/>
</dbReference>
<dbReference type="InterPro" id="IPR011547">
    <property type="entry name" value="SLC26A/SulP_dom"/>
</dbReference>
<dbReference type="PANTHER" id="PTHR43310">
    <property type="entry name" value="SULFATE TRANSPORTER YBAR-RELATED"/>
    <property type="match status" value="1"/>
</dbReference>
<dbReference type="InterPro" id="IPR052706">
    <property type="entry name" value="Membrane-Transporter-like"/>
</dbReference>
<organism evidence="7 8">
    <name type="scientific">Phytophthora aleatoria</name>
    <dbReference type="NCBI Taxonomy" id="2496075"/>
    <lineage>
        <taxon>Eukaryota</taxon>
        <taxon>Sar</taxon>
        <taxon>Stramenopiles</taxon>
        <taxon>Oomycota</taxon>
        <taxon>Peronosporomycetes</taxon>
        <taxon>Peronosporales</taxon>
        <taxon>Peronosporaceae</taxon>
        <taxon>Phytophthora</taxon>
    </lineage>
</organism>
<proteinExistence type="predicted"/>
<feature type="transmembrane region" description="Helical" evidence="5">
    <location>
        <begin position="153"/>
        <end position="176"/>
    </location>
</feature>
<dbReference type="PANTHER" id="PTHR43310:SF2">
    <property type="entry name" value="SLC26A_SULP TRANSPORTER DOMAIN-CONTAINING PROTEIN"/>
    <property type="match status" value="1"/>
</dbReference>
<evidence type="ECO:0000256" key="2">
    <source>
        <dbReference type="ARBA" id="ARBA00022692"/>
    </source>
</evidence>
<dbReference type="AlphaFoldDB" id="A0A8J5IGN7"/>
<feature type="transmembrane region" description="Helical" evidence="5">
    <location>
        <begin position="447"/>
        <end position="466"/>
    </location>
</feature>
<accession>A0A8J5IGN7</accession>
<feature type="transmembrane region" description="Helical" evidence="5">
    <location>
        <begin position="352"/>
        <end position="372"/>
    </location>
</feature>
<dbReference type="GO" id="GO:0016020">
    <property type="term" value="C:membrane"/>
    <property type="evidence" value="ECO:0007669"/>
    <property type="project" value="UniProtKB-SubCell"/>
</dbReference>
<comment type="caution">
    <text evidence="7">The sequence shown here is derived from an EMBL/GenBank/DDBJ whole genome shotgun (WGS) entry which is preliminary data.</text>
</comment>
<evidence type="ECO:0000256" key="3">
    <source>
        <dbReference type="ARBA" id="ARBA00022989"/>
    </source>
</evidence>
<feature type="transmembrane region" description="Helical" evidence="5">
    <location>
        <begin position="28"/>
        <end position="51"/>
    </location>
</feature>
<dbReference type="EMBL" id="JAENGY010000523">
    <property type="protein sequence ID" value="KAG6961125.1"/>
    <property type="molecule type" value="Genomic_DNA"/>
</dbReference>